<keyword evidence="3" id="KW-1185">Reference proteome</keyword>
<gene>
    <name evidence="2" type="ORF">SCHPADRAFT_895711</name>
</gene>
<evidence type="ECO:0000256" key="1">
    <source>
        <dbReference type="SAM" id="MobiDB-lite"/>
    </source>
</evidence>
<dbReference type="AlphaFoldDB" id="A0A0H2R2Z2"/>
<reference evidence="2 3" key="1">
    <citation type="submission" date="2015-04" db="EMBL/GenBank/DDBJ databases">
        <title>Complete genome sequence of Schizopora paradoxa KUC8140, a cosmopolitan wood degrader in East Asia.</title>
        <authorList>
            <consortium name="DOE Joint Genome Institute"/>
            <person name="Min B."/>
            <person name="Park H."/>
            <person name="Jang Y."/>
            <person name="Kim J.-J."/>
            <person name="Kim K.H."/>
            <person name="Pangilinan J."/>
            <person name="Lipzen A."/>
            <person name="Riley R."/>
            <person name="Grigoriev I.V."/>
            <person name="Spatafora J.W."/>
            <person name="Choi I.-G."/>
        </authorList>
    </citation>
    <scope>NUCLEOTIDE SEQUENCE [LARGE SCALE GENOMIC DNA]</scope>
    <source>
        <strain evidence="2 3">KUC8140</strain>
    </source>
</reference>
<name>A0A0H2R2Z2_9AGAM</name>
<dbReference type="OrthoDB" id="2652955at2759"/>
<feature type="compositionally biased region" description="Polar residues" evidence="1">
    <location>
        <begin position="263"/>
        <end position="276"/>
    </location>
</feature>
<protein>
    <submittedName>
        <fullName evidence="2">Uncharacterized protein</fullName>
    </submittedName>
</protein>
<accession>A0A0H2R2Z2</accession>
<feature type="region of interest" description="Disordered" evidence="1">
    <location>
        <begin position="250"/>
        <end position="326"/>
    </location>
</feature>
<evidence type="ECO:0000313" key="3">
    <source>
        <dbReference type="Proteomes" id="UP000053477"/>
    </source>
</evidence>
<dbReference type="Proteomes" id="UP000053477">
    <property type="component" value="Unassembled WGS sequence"/>
</dbReference>
<evidence type="ECO:0000313" key="2">
    <source>
        <dbReference type="EMBL" id="KLO06135.1"/>
    </source>
</evidence>
<dbReference type="EMBL" id="KQ086234">
    <property type="protein sequence ID" value="KLO06135.1"/>
    <property type="molecule type" value="Genomic_DNA"/>
</dbReference>
<proteinExistence type="predicted"/>
<dbReference type="InParanoid" id="A0A0H2R2Z2"/>
<sequence>MASTTAFLNGLAVLENPREVKGKKKIYVFDAQMVITNPVSAEGDESQESCDGAEPITLVAALWYYNKYNIDFKSMTEPFLCEIRTTIARIDKGMNVHSTDDSTNVYYQAVGEIQQLIIVPFSVLDSPHHRRVCVDIIGTVTSRDPQQSTFTVQAQHYNPFAPTGKKGTISVTVIVPDSRRYQSGKPSPSEKSIVHVFGMLSALEYDDSNESSVKSLVVDLEEVNYISFPQNSLARQGSLTTPVKATGKPPGLFSFAKRGSPSVAGNASDSPLSAKSTGAKRPLQSNAVAGPSKKSRTNLGSSDSDDGTERGEGEGNVFGNSSTVSP</sequence>
<organism evidence="2 3">
    <name type="scientific">Schizopora paradoxa</name>
    <dbReference type="NCBI Taxonomy" id="27342"/>
    <lineage>
        <taxon>Eukaryota</taxon>
        <taxon>Fungi</taxon>
        <taxon>Dikarya</taxon>
        <taxon>Basidiomycota</taxon>
        <taxon>Agaricomycotina</taxon>
        <taxon>Agaricomycetes</taxon>
        <taxon>Hymenochaetales</taxon>
        <taxon>Schizoporaceae</taxon>
        <taxon>Schizopora</taxon>
    </lineage>
</organism>